<dbReference type="STRING" id="569365.A0A0D2D5K7"/>
<gene>
    <name evidence="3" type="ORF">PV07_02630</name>
</gene>
<dbReference type="PANTHER" id="PTHR37535">
    <property type="entry name" value="FLUG DOMAIN PROTEIN"/>
    <property type="match status" value="1"/>
</dbReference>
<dbReference type="EMBL" id="KN847041">
    <property type="protein sequence ID" value="KIW30939.1"/>
    <property type="molecule type" value="Genomic_DNA"/>
</dbReference>
<dbReference type="Pfam" id="PF11917">
    <property type="entry name" value="DUF3435"/>
    <property type="match status" value="1"/>
</dbReference>
<feature type="compositionally biased region" description="Basic residues" evidence="1">
    <location>
        <begin position="451"/>
        <end position="472"/>
    </location>
</feature>
<dbReference type="InterPro" id="IPR028094">
    <property type="entry name" value="RTC4_C"/>
</dbReference>
<proteinExistence type="predicted"/>
<dbReference type="OrthoDB" id="4139230at2759"/>
<dbReference type="Proteomes" id="UP000054466">
    <property type="component" value="Unassembled WGS sequence"/>
</dbReference>
<dbReference type="VEuPathDB" id="FungiDB:PV07_02630"/>
<dbReference type="PANTHER" id="PTHR37535:SF3">
    <property type="entry name" value="FLUG DOMAIN-CONTAINING PROTEIN"/>
    <property type="match status" value="1"/>
</dbReference>
<feature type="compositionally biased region" description="Low complexity" evidence="1">
    <location>
        <begin position="867"/>
        <end position="883"/>
    </location>
</feature>
<feature type="compositionally biased region" description="Basic and acidic residues" evidence="1">
    <location>
        <begin position="884"/>
        <end position="894"/>
    </location>
</feature>
<sequence length="1195" mass="135626">MAKGRKGFFDRAEQRGSELDKTGIDGKPVHKSLEDGTKRRYRDAMNIWADYCTKNHKDPVKDAYDLKTLKHFTKGIVWGLDGCEGEDDLPSAKSVRQVWKDFTAQFRRQNDPIPRNTTLSVTNWIKEQIKKRGLPASKRLRRYASDNHLVHLGTQLWERDWFEYKRPGIRVSTWSETLDYGFTSARVGEYLESTARANSGRGLYHRDIIFIVFRNEHGKPEFAAQLTRDAKGMTWTPDKRPEQAIHEGSEPRPFLLNPILPKLAMCLARGAFRDYKTIDDVFNIPAPPEKEVYQLFWEPGICNCPFYEGATTEIEKANSYSTRLNDLGRRADYMKPPTIHDFRAEGLHLIDSLYSAAQRMGHGGQWNERTHRQHYQPNNPGTDGQDAYLRGKIRTIVADLFRGMTVARNPDLFHCLPAEQKAELEASPEFTSMDNELKLLKTQPPSQDRDRRRREIYRNRQKMRKKGLRHAQKTQPCERPWEARAEIRSIGGYRSRFQRIRHLMPERSRLATSMFEVGCLRSSEGRQVLQDMIALCKQEKEVTVRLGLEPDKCHCHPTELSVELAACATPKRPGPHRAFRRWPSKAGLGVALSSPPNSATPSWKHIYTCHKQYLSGTNGFAELCSLCNRWIVGLDAWEQHCQSHLVAPQTIPVQCDPLIYGGTLGAFGYCPICLGNTELSARDRMQQFSRLDYWISHVTKCTEELDRRSAVGCSIPWCDIPCENALRRRYHLQDVHCAQFNKGFKRSSQDVMAEDIDSVPSCKRGRQTLNNELTAGPIDPSIPTEKYQFIDETPETGKPANSTAVRPRAIGKLRRKQRSTKQPSSLILSVVSLPPLTNCPTYVKDDIALPMISNKVCPEVVAAPVESAPVTPVRSLSSSPTLSHSKDTEVTRDSTEEFDAVTLRILTSPKIVSSTPHSNLRTRIAQECSGEHSLLTSDQADRSGPNVPFSVQESSDLSPDVQCLDPKVLEPKVELPIYHSPHGPILVSDSDSEATTTLERCVNTSCQRPHRKAKASLPPRRRLEGWNILHQNAFSEIHKHQAELQHAAELEWVRRGYPRIGWRRLDARIRKFLPALGGILDGEISSPFLSRVKLDRERKVPRTNGNGNGEAGYYGPRGSQIMRTQIIRKFESQFPRQRRRNQALRRTGFTDFVSKVLVPELAAKLIEEDMGVDGGKAREILHESAGLGGIVHKLH</sequence>
<evidence type="ECO:0000256" key="1">
    <source>
        <dbReference type="SAM" id="MobiDB-lite"/>
    </source>
</evidence>
<dbReference type="RefSeq" id="XP_016251155.1">
    <property type="nucleotide sequence ID" value="XM_016389253.1"/>
</dbReference>
<dbReference type="HOGENOM" id="CLU_003121_1_0_1"/>
<feature type="domain" description="Restriction of telomere capping protein 4 C-terminal" evidence="2">
    <location>
        <begin position="1079"/>
        <end position="1194"/>
    </location>
</feature>
<evidence type="ECO:0000259" key="2">
    <source>
        <dbReference type="SMART" id="SM01312"/>
    </source>
</evidence>
<reference evidence="3 4" key="1">
    <citation type="submission" date="2015-01" db="EMBL/GenBank/DDBJ databases">
        <title>The Genome Sequence of Cladophialophora immunda CBS83496.</title>
        <authorList>
            <consortium name="The Broad Institute Genomics Platform"/>
            <person name="Cuomo C."/>
            <person name="de Hoog S."/>
            <person name="Gorbushina A."/>
            <person name="Stielow B."/>
            <person name="Teixiera M."/>
            <person name="Abouelleil A."/>
            <person name="Chapman S.B."/>
            <person name="Priest M."/>
            <person name="Young S.K."/>
            <person name="Wortman J."/>
            <person name="Nusbaum C."/>
            <person name="Birren B."/>
        </authorList>
    </citation>
    <scope>NUCLEOTIDE SEQUENCE [LARGE SCALE GENOMIC DNA]</scope>
    <source>
        <strain evidence="3 4">CBS 83496</strain>
    </source>
</reference>
<dbReference type="AlphaFoldDB" id="A0A0D2D5K7"/>
<feature type="region of interest" description="Disordered" evidence="1">
    <location>
        <begin position="867"/>
        <end position="894"/>
    </location>
</feature>
<dbReference type="GeneID" id="27341824"/>
<protein>
    <recommendedName>
        <fullName evidence="2">Restriction of telomere capping protein 4 C-terminal domain-containing protein</fullName>
    </recommendedName>
</protein>
<evidence type="ECO:0000313" key="4">
    <source>
        <dbReference type="Proteomes" id="UP000054466"/>
    </source>
</evidence>
<evidence type="ECO:0000313" key="3">
    <source>
        <dbReference type="EMBL" id="KIW30939.1"/>
    </source>
</evidence>
<name>A0A0D2D5K7_9EURO</name>
<feature type="region of interest" description="Disordered" evidence="1">
    <location>
        <begin position="441"/>
        <end position="477"/>
    </location>
</feature>
<feature type="region of interest" description="Disordered" evidence="1">
    <location>
        <begin position="936"/>
        <end position="961"/>
    </location>
</feature>
<dbReference type="Pfam" id="PF14474">
    <property type="entry name" value="RTC4"/>
    <property type="match status" value="1"/>
</dbReference>
<organism evidence="3 4">
    <name type="scientific">Cladophialophora immunda</name>
    <dbReference type="NCBI Taxonomy" id="569365"/>
    <lineage>
        <taxon>Eukaryota</taxon>
        <taxon>Fungi</taxon>
        <taxon>Dikarya</taxon>
        <taxon>Ascomycota</taxon>
        <taxon>Pezizomycotina</taxon>
        <taxon>Eurotiomycetes</taxon>
        <taxon>Chaetothyriomycetidae</taxon>
        <taxon>Chaetothyriales</taxon>
        <taxon>Herpotrichiellaceae</taxon>
        <taxon>Cladophialophora</taxon>
    </lineage>
</organism>
<accession>A0A0D2D5K7</accession>
<dbReference type="SMART" id="SM01312">
    <property type="entry name" value="RTC4"/>
    <property type="match status" value="1"/>
</dbReference>
<keyword evidence="4" id="KW-1185">Reference proteome</keyword>
<dbReference type="InterPro" id="IPR021842">
    <property type="entry name" value="DUF3435"/>
</dbReference>